<organism evidence="2 3">
    <name type="scientific">Pleuronectes platessa</name>
    <name type="common">European plaice</name>
    <dbReference type="NCBI Taxonomy" id="8262"/>
    <lineage>
        <taxon>Eukaryota</taxon>
        <taxon>Metazoa</taxon>
        <taxon>Chordata</taxon>
        <taxon>Craniata</taxon>
        <taxon>Vertebrata</taxon>
        <taxon>Euteleostomi</taxon>
        <taxon>Actinopterygii</taxon>
        <taxon>Neopterygii</taxon>
        <taxon>Teleostei</taxon>
        <taxon>Neoteleostei</taxon>
        <taxon>Acanthomorphata</taxon>
        <taxon>Carangaria</taxon>
        <taxon>Pleuronectiformes</taxon>
        <taxon>Pleuronectoidei</taxon>
        <taxon>Pleuronectidae</taxon>
        <taxon>Pleuronectes</taxon>
    </lineage>
</organism>
<name>A0A9N7UB66_PLEPL</name>
<evidence type="ECO:0000256" key="1">
    <source>
        <dbReference type="SAM" id="MobiDB-lite"/>
    </source>
</evidence>
<evidence type="ECO:0000313" key="3">
    <source>
        <dbReference type="Proteomes" id="UP001153269"/>
    </source>
</evidence>
<dbReference type="AlphaFoldDB" id="A0A9N7UB66"/>
<proteinExistence type="predicted"/>
<dbReference type="Proteomes" id="UP001153269">
    <property type="component" value="Unassembled WGS sequence"/>
</dbReference>
<dbReference type="EMBL" id="CADEAL010001001">
    <property type="protein sequence ID" value="CAB1427836.1"/>
    <property type="molecule type" value="Genomic_DNA"/>
</dbReference>
<evidence type="ECO:0000313" key="2">
    <source>
        <dbReference type="EMBL" id="CAB1427836.1"/>
    </source>
</evidence>
<gene>
    <name evidence="2" type="ORF">PLEPLA_LOCUS15781</name>
</gene>
<keyword evidence="3" id="KW-1185">Reference proteome</keyword>
<protein>
    <submittedName>
        <fullName evidence="2">Uncharacterized protein</fullName>
    </submittedName>
</protein>
<sequence length="94" mass="10253">MFPSLWCVMDPEPNLRTGLSNKLFASFQRVCWPLIRQTETGGAIQTQDPDVVQCFASFIGTAAAAGEINPGIRAPHVDTAAETPREDRLSFLSS</sequence>
<comment type="caution">
    <text evidence="2">The sequence shown here is derived from an EMBL/GenBank/DDBJ whole genome shotgun (WGS) entry which is preliminary data.</text>
</comment>
<accession>A0A9N7UB66</accession>
<feature type="region of interest" description="Disordered" evidence="1">
    <location>
        <begin position="75"/>
        <end position="94"/>
    </location>
</feature>
<feature type="compositionally biased region" description="Basic and acidic residues" evidence="1">
    <location>
        <begin position="83"/>
        <end position="94"/>
    </location>
</feature>
<reference evidence="2" key="1">
    <citation type="submission" date="2020-03" db="EMBL/GenBank/DDBJ databases">
        <authorList>
            <person name="Weist P."/>
        </authorList>
    </citation>
    <scope>NUCLEOTIDE SEQUENCE</scope>
</reference>